<dbReference type="InterPro" id="IPR008889">
    <property type="entry name" value="VQ"/>
</dbReference>
<evidence type="ECO:0000256" key="1">
    <source>
        <dbReference type="SAM" id="MobiDB-lite"/>
    </source>
</evidence>
<name>A0AAN7L2T6_9MYRT</name>
<feature type="region of interest" description="Disordered" evidence="1">
    <location>
        <begin position="395"/>
        <end position="466"/>
    </location>
</feature>
<proteinExistence type="predicted"/>
<feature type="region of interest" description="Disordered" evidence="1">
    <location>
        <begin position="185"/>
        <end position="212"/>
    </location>
</feature>
<feature type="domain" description="VQ" evidence="2">
    <location>
        <begin position="208"/>
        <end position="235"/>
    </location>
</feature>
<dbReference type="AlphaFoldDB" id="A0AAN7L2T6"/>
<evidence type="ECO:0000313" key="3">
    <source>
        <dbReference type="EMBL" id="KAK4773781.1"/>
    </source>
</evidence>
<dbReference type="InterPro" id="IPR039609">
    <property type="entry name" value="VQ_15/22"/>
</dbReference>
<dbReference type="Pfam" id="PF05678">
    <property type="entry name" value="VQ"/>
    <property type="match status" value="1"/>
</dbReference>
<dbReference type="PANTHER" id="PTHR33179:SF4">
    <property type="entry name" value="VQ MOTIF-CONTAINING PROTEIN"/>
    <property type="match status" value="1"/>
</dbReference>
<feature type="compositionally biased region" description="Low complexity" evidence="1">
    <location>
        <begin position="400"/>
        <end position="416"/>
    </location>
</feature>
<protein>
    <recommendedName>
        <fullName evidence="2">VQ domain-containing protein</fullName>
    </recommendedName>
</protein>
<evidence type="ECO:0000259" key="2">
    <source>
        <dbReference type="Pfam" id="PF05678"/>
    </source>
</evidence>
<comment type="caution">
    <text evidence="3">The sequence shown here is derived from an EMBL/GenBank/DDBJ whole genome shotgun (WGS) entry which is preliminary data.</text>
</comment>
<feature type="compositionally biased region" description="Polar residues" evidence="1">
    <location>
        <begin position="26"/>
        <end position="35"/>
    </location>
</feature>
<organism evidence="3 4">
    <name type="scientific">Trapa incisa</name>
    <dbReference type="NCBI Taxonomy" id="236973"/>
    <lineage>
        <taxon>Eukaryota</taxon>
        <taxon>Viridiplantae</taxon>
        <taxon>Streptophyta</taxon>
        <taxon>Embryophyta</taxon>
        <taxon>Tracheophyta</taxon>
        <taxon>Spermatophyta</taxon>
        <taxon>Magnoliopsida</taxon>
        <taxon>eudicotyledons</taxon>
        <taxon>Gunneridae</taxon>
        <taxon>Pentapetalae</taxon>
        <taxon>rosids</taxon>
        <taxon>malvids</taxon>
        <taxon>Myrtales</taxon>
        <taxon>Lythraceae</taxon>
        <taxon>Trapa</taxon>
    </lineage>
</organism>
<feature type="compositionally biased region" description="Basic and acidic residues" evidence="1">
    <location>
        <begin position="438"/>
        <end position="458"/>
    </location>
</feature>
<evidence type="ECO:0000313" key="4">
    <source>
        <dbReference type="Proteomes" id="UP001345219"/>
    </source>
</evidence>
<dbReference type="EMBL" id="JAXIOK010000004">
    <property type="protein sequence ID" value="KAK4773781.1"/>
    <property type="molecule type" value="Genomic_DNA"/>
</dbReference>
<dbReference type="PANTHER" id="PTHR33179">
    <property type="entry name" value="VQ MOTIF-CONTAINING PROTEIN"/>
    <property type="match status" value="1"/>
</dbReference>
<dbReference type="Proteomes" id="UP001345219">
    <property type="component" value="Chromosome 22"/>
</dbReference>
<feature type="compositionally biased region" description="Basic residues" evidence="1">
    <location>
        <begin position="198"/>
        <end position="207"/>
    </location>
</feature>
<feature type="compositionally biased region" description="Low complexity" evidence="1">
    <location>
        <begin position="185"/>
        <end position="196"/>
    </location>
</feature>
<feature type="compositionally biased region" description="Low complexity" evidence="1">
    <location>
        <begin position="1"/>
        <end position="14"/>
    </location>
</feature>
<gene>
    <name evidence="3" type="ORF">SAY87_028800</name>
</gene>
<feature type="region of interest" description="Disordered" evidence="1">
    <location>
        <begin position="1"/>
        <end position="60"/>
    </location>
</feature>
<reference evidence="3 4" key="1">
    <citation type="journal article" date="2023" name="Hortic Res">
        <title>Pangenome of water caltrop reveals structural variations and asymmetric subgenome divergence after allopolyploidization.</title>
        <authorList>
            <person name="Zhang X."/>
            <person name="Chen Y."/>
            <person name="Wang L."/>
            <person name="Yuan Y."/>
            <person name="Fang M."/>
            <person name="Shi L."/>
            <person name="Lu R."/>
            <person name="Comes H.P."/>
            <person name="Ma Y."/>
            <person name="Chen Y."/>
            <person name="Huang G."/>
            <person name="Zhou Y."/>
            <person name="Zheng Z."/>
            <person name="Qiu Y."/>
        </authorList>
    </citation>
    <scope>NUCLEOTIDE SEQUENCE [LARGE SCALE GENOMIC DNA]</scope>
    <source>
        <tissue evidence="3">Roots</tissue>
    </source>
</reference>
<accession>A0AAN7L2T6</accession>
<sequence length="466" mass="49476">MDSGNSSGSVYSSGSEEEYDSRGDSISLSAFLNGNPNPPHGHLGDGIVPSHHHQLQPPRMGAAVLHHSPTIQSMSFDPLSNIFDPLPTRRSDAIVAASAASSPILNLDTAASWYKTPSPYHNAADLIGFGQLAPTTVQLQPPFLGYDQQGQNRTTCFPVASEPEGGLKQLGSISGSVPNELATSNAATTTTANSQARNPKKRSRASRRAPTTVLTTDTNNFRAMVQEFTGIPAPPFTSSSSSPFQRSRLDLFSSASGAPSYLLRPFSQKPQPPPMLPPFSSSFPTSIIDPLASSTTAGNGIASTELGFLRPTPLSFLSQSMPNPLLDFQSLFQAPGQKYPPGSSLFPAKTLVSSDNIRGLNDTHPHLKIGAMAEFCPGQVDTQLHRRLMNLQSSDMTLSNDSNSNGNDNNGAPPANLHGDEPGSGANTVSNQAAGVRRPNDGNLRRIQENTTRGKDTVESWICSSD</sequence>
<keyword evidence="4" id="KW-1185">Reference proteome</keyword>